<evidence type="ECO:0000256" key="4">
    <source>
        <dbReference type="SAM" id="MobiDB-lite"/>
    </source>
</evidence>
<dbReference type="GO" id="GO:0019205">
    <property type="term" value="F:nucleobase-containing compound kinase activity"/>
    <property type="evidence" value="ECO:0007669"/>
    <property type="project" value="InterPro"/>
</dbReference>
<evidence type="ECO:0000313" key="6">
    <source>
        <dbReference type="EMBL" id="KAG5276689.1"/>
    </source>
</evidence>
<keyword evidence="1" id="KW-0808">Transferase</keyword>
<dbReference type="Proteomes" id="UP000823561">
    <property type="component" value="Chromosome 8"/>
</dbReference>
<comment type="caution">
    <text evidence="6">The sequence shown here is derived from an EMBL/GenBank/DDBJ whole genome shotgun (WGS) entry which is preliminary data.</text>
</comment>
<keyword evidence="7" id="KW-1185">Reference proteome</keyword>
<feature type="region of interest" description="Disordered" evidence="4">
    <location>
        <begin position="240"/>
        <end position="273"/>
    </location>
</feature>
<feature type="compositionally biased region" description="Polar residues" evidence="4">
    <location>
        <begin position="675"/>
        <end position="687"/>
    </location>
</feature>
<feature type="region of interest" description="Disordered" evidence="4">
    <location>
        <begin position="518"/>
        <end position="562"/>
    </location>
</feature>
<reference evidence="6" key="1">
    <citation type="submission" date="2020-10" db="EMBL/GenBank/DDBJ databases">
        <title>Chromosome-scale genome assembly of the Allis shad, Alosa alosa.</title>
        <authorList>
            <person name="Margot Z."/>
            <person name="Christophe K."/>
            <person name="Cabau C."/>
            <person name="Louis A."/>
            <person name="Berthelot C."/>
            <person name="Parey E."/>
            <person name="Roest Crollius H."/>
            <person name="Montfort J."/>
            <person name="Robinson-Rechavi M."/>
            <person name="Bucao C."/>
            <person name="Bouchez O."/>
            <person name="Gislard M."/>
            <person name="Lluch J."/>
            <person name="Milhes M."/>
            <person name="Lampietro C."/>
            <person name="Lopez Roques C."/>
            <person name="Donnadieu C."/>
            <person name="Braasch I."/>
            <person name="Desvignes T."/>
            <person name="Postlethwait J."/>
            <person name="Bobe J."/>
            <person name="Guiguen Y."/>
        </authorList>
    </citation>
    <scope>NUCLEOTIDE SEQUENCE</scope>
    <source>
        <strain evidence="6">M-15738</strain>
        <tissue evidence="6">Blood</tissue>
    </source>
</reference>
<feature type="region of interest" description="Disordered" evidence="4">
    <location>
        <begin position="958"/>
        <end position="983"/>
    </location>
</feature>
<dbReference type="PANTHER" id="PTHR23359">
    <property type="entry name" value="NUCLEOTIDE KINASE"/>
    <property type="match status" value="1"/>
</dbReference>
<dbReference type="Pfam" id="PF00406">
    <property type="entry name" value="ADK"/>
    <property type="match status" value="2"/>
</dbReference>
<organism evidence="6 7">
    <name type="scientific">Alosa alosa</name>
    <name type="common">allis shad</name>
    <dbReference type="NCBI Taxonomy" id="278164"/>
    <lineage>
        <taxon>Eukaryota</taxon>
        <taxon>Metazoa</taxon>
        <taxon>Chordata</taxon>
        <taxon>Craniata</taxon>
        <taxon>Vertebrata</taxon>
        <taxon>Euteleostomi</taxon>
        <taxon>Actinopterygii</taxon>
        <taxon>Neopterygii</taxon>
        <taxon>Teleostei</taxon>
        <taxon>Clupei</taxon>
        <taxon>Clupeiformes</taxon>
        <taxon>Clupeoidei</taxon>
        <taxon>Clupeidae</taxon>
        <taxon>Alosa</taxon>
    </lineage>
</organism>
<dbReference type="InterPro" id="IPR027417">
    <property type="entry name" value="P-loop_NTPase"/>
</dbReference>
<dbReference type="Gene3D" id="3.40.50.300">
    <property type="entry name" value="P-loop containing nucleotide triphosphate hydrolases"/>
    <property type="match status" value="4"/>
</dbReference>
<dbReference type="EMBL" id="JADWDJ010000008">
    <property type="protein sequence ID" value="KAG5276689.1"/>
    <property type="molecule type" value="Genomic_DNA"/>
</dbReference>
<feature type="chain" id="PRO_5043944215" description="Nucleoside-diphosphate kinase" evidence="5">
    <location>
        <begin position="17"/>
        <end position="1820"/>
    </location>
</feature>
<keyword evidence="5" id="KW-0732">Signal</keyword>
<gene>
    <name evidence="6" type="ORF">AALO_G00108590</name>
</gene>
<dbReference type="GO" id="GO:0006139">
    <property type="term" value="P:nucleobase-containing compound metabolic process"/>
    <property type="evidence" value="ECO:0007669"/>
    <property type="project" value="InterPro"/>
</dbReference>
<dbReference type="InterPro" id="IPR000850">
    <property type="entry name" value="Adenylat/UMP-CMP_kin"/>
</dbReference>
<evidence type="ECO:0000256" key="3">
    <source>
        <dbReference type="ARBA" id="ARBA00022777"/>
    </source>
</evidence>
<accession>A0AAV6GP93</accession>
<feature type="compositionally biased region" description="Acidic residues" evidence="4">
    <location>
        <begin position="250"/>
        <end position="270"/>
    </location>
</feature>
<feature type="region of interest" description="Disordered" evidence="4">
    <location>
        <begin position="673"/>
        <end position="716"/>
    </location>
</feature>
<feature type="signal peptide" evidence="5">
    <location>
        <begin position="1"/>
        <end position="16"/>
    </location>
</feature>
<keyword evidence="2" id="KW-0547">Nucleotide-binding</keyword>
<evidence type="ECO:0000313" key="7">
    <source>
        <dbReference type="Proteomes" id="UP000823561"/>
    </source>
</evidence>
<proteinExistence type="predicted"/>
<evidence type="ECO:0008006" key="8">
    <source>
        <dbReference type="Google" id="ProtNLM"/>
    </source>
</evidence>
<evidence type="ECO:0000256" key="2">
    <source>
        <dbReference type="ARBA" id="ARBA00022741"/>
    </source>
</evidence>
<feature type="compositionally biased region" description="Acidic residues" evidence="4">
    <location>
        <begin position="974"/>
        <end position="983"/>
    </location>
</feature>
<feature type="region of interest" description="Disordered" evidence="4">
    <location>
        <begin position="1105"/>
        <end position="1133"/>
    </location>
</feature>
<keyword evidence="3" id="KW-0418">Kinase</keyword>
<evidence type="ECO:0000256" key="1">
    <source>
        <dbReference type="ARBA" id="ARBA00022679"/>
    </source>
</evidence>
<dbReference type="GO" id="GO:0005524">
    <property type="term" value="F:ATP binding"/>
    <property type="evidence" value="ECO:0007669"/>
    <property type="project" value="InterPro"/>
</dbReference>
<name>A0AAV6GP93_9TELE</name>
<feature type="compositionally biased region" description="Basic and acidic residues" evidence="4">
    <location>
        <begin position="533"/>
        <end position="550"/>
    </location>
</feature>
<protein>
    <recommendedName>
        <fullName evidence="8">Nucleoside-diphosphate kinase</fullName>
    </recommendedName>
</protein>
<evidence type="ECO:0000256" key="5">
    <source>
        <dbReference type="SAM" id="SignalP"/>
    </source>
</evidence>
<sequence length="1820" mass="209145">MLLWLLVNTPLQLTRGLDRPSNLKLNLAKLSRKRFSYRFRNFIKSTLSGKMSTRLNTHVMTESTLVDNLIEDEAEREILLAKPTCFVIFGKPGAGKTTLAKKLSQAWRCVLIDDTEMLNNLINIEEQPEEQPAACNPLLETLREGKAIPEQKMFELIVEKLNSAEVKHYGYVLSCLPSISEEYLSVQEQVEFIRNLGLPPDVIINIKCPDWDLMQRVSGQRQHPLTGRVFQREQWDPDKKVHKRRRSVQDEDPEEEEEETAEESEETEDPELQKDMITHLVRIKDNHPENISHKMVLYKDAVLRQLEDYMADHYPLYLFELDGNRNPEELFKSVISRLEGMSLRRAVVPIRLLKAEDDIPDKIDTEELMHSVAATNLVSPGIRWRRSRWGRTCPVALKDGHIVKGKPEFSVGFQDKFYILSSEQALQKFLTNPRPFLLPPMPQPPCKVSVIGQLCTGKTTLCQQLANHYGAVVIDIETLMEPMLVIMKKERLDKLKHDTTVAAIKKIKVKREVDHMFGKEKEKAKDGQQSNVDSKDTAGSDKALSDKSSDVEEEVTEDHPEVQAIVRETLKEAEKSSDQAPVDFYVEVLQKRIQEIEAEDADKELKRGWVLDNFPRTRTQLAALQEVQGGLMPDILFCLMQSDEEDRKTVLTRLYLHNKEAVDAAVLKRLEEVENQSQKPQNALQRMQESEDESKTADTKLESVPEEPEADEAPVNRAAEQAFPDGPEMEVYKTQLGKFGLEWKTMESSITSRYSVLQLKGRSLHQLLEDMIAQMERPFKYMAWELSGVDLDEEEENAQAQAGFKNYEEAEEEEQEGSKRVLGDTLHFCPVALKETGCLVPCVDELAAKYREKTYYFFTPEARERFLSSPEEYVCRTQLFKAPALRLLLLGVRGAGKTAHGRWLAEQLGLFHLQFRECLQELILAKTQQRVERSDEAEPLKEPPVELHALQRQLEELQQDQGSAKAEAEKMEAEGEEPEAELTDEEEAIKAYLKEGTPLPQEVLEMVLVQWWEQEPYRSTGFILEGFPQNAEDAHFLVERHLFPDATLIMSLDVGDVLTRLLPPLLTRWRGSRDRSRDMQRQVKELRAKIREDAIAKRRAELMAEHDKTQTLSSQVLEDLDSEGKYEEGDGDDEWEQELEAQLLDEFPPEEDDDQDGEEETEASAVERLQQEIRDRFDTDNNNLTMIGDQLADSQIPQIMVNAGRKPRIVHYQLLQKVRPLLLNRESLFLRGQPISTSLATKLLLNCYRYTSAFGRWDPVRFAEGDLIQPMQGPSNPSYPVLLNQFIYFFCSKATRSAFLKNPLKYLRQHPPHPSSPIKLAVIGPPKSGKSTVANMFVREYGMVRLSLGSVMRSVLTEQPHTELAMHILEHLKQGATVPDELAIQCLEVALMDLTCSTRGYVLDGFPVTKQQAVLMEERGIIPMLMVEMELDTVDVLKRALKDKLKHNRPYPEHNSASILALGCSCYRQEEEAVRQHYELQRHNWLSLDARRSKWWLWTRVLDHTRLCMTSIHTYMERIRDGKAASIAHLCVSPRELQGRLGEFGQYCPVSLAQQRHLVDCSHTSSLELAAEYRGHYYKMATKECLQKFLEAPECFVIPGCPYSLPPPHLLPRKLTVAQVKSRFPQQVELKGYCPVTYGDGKQRYEALVRGNMEFALEYREKMYTCESEEKQERFLRMPELYWDQKLPHKLPPLGEPVQLTALPMLGYLEQGVARSIIKAMTSVGCMKPKFPFLSVKKSALLYVAFYLKAFNPRLSDYTRKKYKRQLAQFEENCELITYLGSTMTVKYREPQQQPIDFEYKLQRFLSLGTCCGLTQLSGR</sequence>
<feature type="compositionally biased region" description="Basic and acidic residues" evidence="4">
    <location>
        <begin position="693"/>
        <end position="703"/>
    </location>
</feature>
<dbReference type="SUPFAM" id="SSF52540">
    <property type="entry name" value="P-loop containing nucleoside triphosphate hydrolases"/>
    <property type="match status" value="4"/>
</dbReference>